<dbReference type="HAMAP" id="MF_01825">
    <property type="entry name" value="PdxB"/>
    <property type="match status" value="1"/>
</dbReference>
<dbReference type="RefSeq" id="WP_290264102.1">
    <property type="nucleotide sequence ID" value="NZ_JAUFQG010000006.1"/>
</dbReference>
<dbReference type="Pfam" id="PF02826">
    <property type="entry name" value="2-Hacid_dh_C"/>
    <property type="match status" value="1"/>
</dbReference>
<feature type="domain" description="D-isomer specific 2-hydroxyacid dehydrogenase NAD-binding" evidence="7">
    <location>
        <begin position="110"/>
        <end position="252"/>
    </location>
</feature>
<dbReference type="EC" id="1.1.1.290" evidence="5"/>
<keyword evidence="3 5" id="KW-0520">NAD</keyword>
<keyword evidence="2 5" id="KW-0560">Oxidoreductase</keyword>
<sequence length="378" mass="41000">MKPLILVDENIPEAELYFGPLGRVQRFAGRNLSARDIGDAKALIVRSVTKVDASLLSASQVEFVGTCTIGTDHVDQQWLVSQGLGFSSAPGCNANSVVEYVIAALAYAEVDWQNLSFGIIGCGNVGGSVYRALSSLGADVMAYDPLIDQQAFPNMGSLSQVLTRDVICIHAPLTRVGEFPTHHVIAEAELMQLKPGALLISAGRGAVVDNEALLTVKKLRPDVKLVLDVWAHEPWVCPALLAQVIIGTPHIAGYSWDGKVTGTRMIAEALAHFWGGTVPSEAELGAAVSNQLMPLPMSSDAWQQVREAILQSYNIAGDDQRLRAMVAKAQGKEEIERGFDVLRRHYPERREFRFSQPIVKPADPAAIRCLETLGFSFL</sequence>
<comment type="caution">
    <text evidence="9">The sequence shown here is derived from an EMBL/GenBank/DDBJ whole genome shotgun (WGS) entry which is preliminary data.</text>
</comment>
<dbReference type="Gene3D" id="3.40.50.720">
    <property type="entry name" value="NAD(P)-binding Rossmann-like Domain"/>
    <property type="match status" value="2"/>
</dbReference>
<dbReference type="Proteomes" id="UP001595840">
    <property type="component" value="Unassembled WGS sequence"/>
</dbReference>
<comment type="subcellular location">
    <subcellularLocation>
        <location evidence="5">Cytoplasm</location>
    </subcellularLocation>
</comment>
<comment type="pathway">
    <text evidence="5">Cofactor biosynthesis; pyridoxine 5'-phosphate biosynthesis; pyridoxine 5'-phosphate from D-erythrose 4-phosphate: step 2/5.</text>
</comment>
<evidence type="ECO:0000259" key="8">
    <source>
        <dbReference type="Pfam" id="PF11890"/>
    </source>
</evidence>
<feature type="binding site" evidence="5">
    <location>
        <position position="228"/>
    </location>
    <ligand>
        <name>NAD(+)</name>
        <dbReference type="ChEBI" id="CHEBI:57540"/>
    </ligand>
</feature>
<feature type="binding site" evidence="5">
    <location>
        <position position="47"/>
    </location>
    <ligand>
        <name>substrate</name>
    </ligand>
</feature>
<dbReference type="PANTHER" id="PTHR42938">
    <property type="entry name" value="FORMATE DEHYDROGENASE 1"/>
    <property type="match status" value="1"/>
</dbReference>
<feature type="active site" evidence="5">
    <location>
        <position position="204"/>
    </location>
</feature>
<feature type="binding site" evidence="5">
    <location>
        <position position="254"/>
    </location>
    <ligand>
        <name>substrate</name>
    </ligand>
</feature>
<evidence type="ECO:0000256" key="1">
    <source>
        <dbReference type="ARBA" id="ARBA00022490"/>
    </source>
</evidence>
<dbReference type="InterPro" id="IPR036291">
    <property type="entry name" value="NAD(P)-bd_dom_sf"/>
</dbReference>
<dbReference type="InterPro" id="IPR038251">
    <property type="entry name" value="PdxB_dimer_sf"/>
</dbReference>
<dbReference type="InterPro" id="IPR006140">
    <property type="entry name" value="D-isomer_DH_NAD-bd"/>
</dbReference>
<comment type="caution">
    <text evidence="5">Lacks conserved residue(s) required for the propagation of feature annotation.</text>
</comment>
<evidence type="ECO:0000259" key="7">
    <source>
        <dbReference type="Pfam" id="PF02826"/>
    </source>
</evidence>
<dbReference type="CDD" id="cd12158">
    <property type="entry name" value="ErythrP_dh"/>
    <property type="match status" value="1"/>
</dbReference>
<keyword evidence="4 5" id="KW-0664">Pyridoxine biosynthesis</keyword>
<evidence type="ECO:0000256" key="2">
    <source>
        <dbReference type="ARBA" id="ARBA00023002"/>
    </source>
</evidence>
<evidence type="ECO:0000313" key="10">
    <source>
        <dbReference type="Proteomes" id="UP001595840"/>
    </source>
</evidence>
<evidence type="ECO:0000256" key="3">
    <source>
        <dbReference type="ARBA" id="ARBA00023027"/>
    </source>
</evidence>
<feature type="domain" description="Erythronate-4-phosphate dehydrogenase dimerisation" evidence="8">
    <location>
        <begin position="297"/>
        <end position="374"/>
    </location>
</feature>
<organism evidence="9 10">
    <name type="scientific">Simiduia curdlanivorans</name>
    <dbReference type="NCBI Taxonomy" id="1492769"/>
    <lineage>
        <taxon>Bacteria</taxon>
        <taxon>Pseudomonadati</taxon>
        <taxon>Pseudomonadota</taxon>
        <taxon>Gammaproteobacteria</taxon>
        <taxon>Cellvibrionales</taxon>
        <taxon>Cellvibrionaceae</taxon>
        <taxon>Simiduia</taxon>
    </lineage>
</organism>
<feature type="binding site" evidence="5">
    <location>
        <position position="144"/>
    </location>
    <ligand>
        <name>NAD(+)</name>
        <dbReference type="ChEBI" id="CHEBI:57540"/>
    </ligand>
</feature>
<dbReference type="PANTHER" id="PTHR42938:SF9">
    <property type="entry name" value="FORMATE DEHYDROGENASE 1"/>
    <property type="match status" value="1"/>
</dbReference>
<evidence type="ECO:0000259" key="6">
    <source>
        <dbReference type="Pfam" id="PF00389"/>
    </source>
</evidence>
<feature type="active site" description="Proton donor" evidence="5">
    <location>
        <position position="250"/>
    </location>
</feature>
<comment type="similarity">
    <text evidence="5">Belongs to the D-isomer specific 2-hydroxyacid dehydrogenase family. PdxB subfamily.</text>
</comment>
<dbReference type="InterPro" id="IPR006139">
    <property type="entry name" value="D-isomer_2_OHA_DH_cat_dom"/>
</dbReference>
<keyword evidence="1 5" id="KW-0963">Cytoplasm</keyword>
<name>A0ABV8V212_9GAMM</name>
<evidence type="ECO:0000256" key="5">
    <source>
        <dbReference type="HAMAP-Rule" id="MF_01825"/>
    </source>
</evidence>
<comment type="subunit">
    <text evidence="5">Homodimer.</text>
</comment>
<feature type="domain" description="D-isomer specific 2-hydroxyacid dehydrogenase catalytic" evidence="6">
    <location>
        <begin position="34"/>
        <end position="253"/>
    </location>
</feature>
<dbReference type="Pfam" id="PF11890">
    <property type="entry name" value="DUF3410"/>
    <property type="match status" value="1"/>
</dbReference>
<dbReference type="EMBL" id="JBHSCX010000004">
    <property type="protein sequence ID" value="MFC4361940.1"/>
    <property type="molecule type" value="Genomic_DNA"/>
</dbReference>
<evidence type="ECO:0000256" key="4">
    <source>
        <dbReference type="ARBA" id="ARBA00023096"/>
    </source>
</evidence>
<evidence type="ECO:0000313" key="9">
    <source>
        <dbReference type="EMBL" id="MFC4361940.1"/>
    </source>
</evidence>
<dbReference type="GO" id="GO:0033711">
    <property type="term" value="F:4-phosphoerythronate dehydrogenase activity"/>
    <property type="evidence" value="ECO:0007669"/>
    <property type="project" value="UniProtKB-EC"/>
</dbReference>
<dbReference type="SUPFAM" id="SSF51735">
    <property type="entry name" value="NAD(P)-binding Rossmann-fold domains"/>
    <property type="match status" value="1"/>
</dbReference>
<reference evidence="10" key="1">
    <citation type="journal article" date="2019" name="Int. J. Syst. Evol. Microbiol.">
        <title>The Global Catalogue of Microorganisms (GCM) 10K type strain sequencing project: providing services to taxonomists for standard genome sequencing and annotation.</title>
        <authorList>
            <consortium name="The Broad Institute Genomics Platform"/>
            <consortium name="The Broad Institute Genome Sequencing Center for Infectious Disease"/>
            <person name="Wu L."/>
            <person name="Ma J."/>
        </authorList>
    </citation>
    <scope>NUCLEOTIDE SEQUENCE [LARGE SCALE GENOMIC DNA]</scope>
    <source>
        <strain evidence="10">CECT 8570</strain>
    </source>
</reference>
<dbReference type="InterPro" id="IPR024531">
    <property type="entry name" value="Erythronate-4-P_DHase_dimer"/>
</dbReference>
<dbReference type="InterPro" id="IPR020921">
    <property type="entry name" value="Erythronate-4-P_DHase"/>
</dbReference>
<feature type="active site" evidence="5">
    <location>
        <position position="233"/>
    </location>
</feature>
<keyword evidence="10" id="KW-1185">Reference proteome</keyword>
<comment type="catalytic activity">
    <reaction evidence="5">
        <text>4-phospho-D-erythronate + NAD(+) = (R)-3-hydroxy-2-oxo-4-phosphooxybutanoate + NADH + H(+)</text>
        <dbReference type="Rhea" id="RHEA:18829"/>
        <dbReference type="ChEBI" id="CHEBI:15378"/>
        <dbReference type="ChEBI" id="CHEBI:57540"/>
        <dbReference type="ChEBI" id="CHEBI:57945"/>
        <dbReference type="ChEBI" id="CHEBI:58538"/>
        <dbReference type="ChEBI" id="CHEBI:58766"/>
        <dbReference type="EC" id="1.1.1.290"/>
    </reaction>
</comment>
<feature type="binding site" evidence="5">
    <location>
        <position position="68"/>
    </location>
    <ligand>
        <name>substrate</name>
    </ligand>
</feature>
<dbReference type="Gene3D" id="3.30.1370.170">
    <property type="match status" value="1"/>
</dbReference>
<feature type="binding site" evidence="5">
    <location>
        <position position="253"/>
    </location>
    <ligand>
        <name>NAD(+)</name>
        <dbReference type="ChEBI" id="CHEBI:57540"/>
    </ligand>
</feature>
<comment type="function">
    <text evidence="5">Catalyzes the oxidation of erythronate-4-phosphate to 3-hydroxy-2-oxo-4-phosphonooxybutanoate.</text>
</comment>
<dbReference type="SUPFAM" id="SSF52283">
    <property type="entry name" value="Formate/glycerate dehydrogenase catalytic domain-like"/>
    <property type="match status" value="1"/>
</dbReference>
<accession>A0ABV8V212</accession>
<protein>
    <recommendedName>
        <fullName evidence="5">Erythronate-4-phosphate dehydrogenase</fullName>
        <ecNumber evidence="5">1.1.1.290</ecNumber>
    </recommendedName>
</protein>
<proteinExistence type="inferred from homology"/>
<dbReference type="Pfam" id="PF00389">
    <property type="entry name" value="2-Hacid_dh"/>
    <property type="match status" value="1"/>
</dbReference>
<gene>
    <name evidence="5" type="primary">pdxB</name>
    <name evidence="9" type="ORF">ACFOX3_06500</name>
</gene>